<feature type="transmembrane region" description="Helical" evidence="6">
    <location>
        <begin position="681"/>
        <end position="705"/>
    </location>
</feature>
<dbReference type="EMBL" id="JAGTXB010000006">
    <property type="protein sequence ID" value="MBS0028426.1"/>
    <property type="molecule type" value="Genomic_DNA"/>
</dbReference>
<comment type="subcellular location">
    <subcellularLocation>
        <location evidence="1">Cell membrane</location>
        <topology evidence="1">Multi-pass membrane protein</topology>
    </subcellularLocation>
</comment>
<organism evidence="9 10">
    <name type="scientific">Chitinophaga hostae</name>
    <dbReference type="NCBI Taxonomy" id="2831022"/>
    <lineage>
        <taxon>Bacteria</taxon>
        <taxon>Pseudomonadati</taxon>
        <taxon>Bacteroidota</taxon>
        <taxon>Chitinophagia</taxon>
        <taxon>Chitinophagales</taxon>
        <taxon>Chitinophagaceae</taxon>
        <taxon>Chitinophaga</taxon>
    </lineage>
</organism>
<keyword evidence="4 6" id="KW-1133">Transmembrane helix</keyword>
<feature type="domain" description="ABC3 transporter permease C-terminal" evidence="7">
    <location>
        <begin position="684"/>
        <end position="793"/>
    </location>
</feature>
<feature type="domain" description="MacB-like periplasmic core" evidence="8">
    <location>
        <begin position="20"/>
        <end position="246"/>
    </location>
</feature>
<comment type="caution">
    <text evidence="9">The sequence shown here is derived from an EMBL/GenBank/DDBJ whole genome shotgun (WGS) entry which is preliminary data.</text>
</comment>
<evidence type="ECO:0000256" key="4">
    <source>
        <dbReference type="ARBA" id="ARBA00022989"/>
    </source>
</evidence>
<sequence>MFRNYFKVAVRHLQRHKFITVINATGLAVGMACCMLIVLYVRDELSFDRFHQQGNNIYRVTTTENSVGAGHIDYGAATPFPIGPNLKKDISSIKEAVRVCMPGNTLYTVGDKKIWEENTAFADEGFFRMFSFPLLEGNPATVFKEPYSIVLTESAARKYFGNESPVGKLMKVGNGYSCTVTGVAKDMPSNTDLSFTMIMSFSTMIKEALKVDNKLEEQWFMFSNNVTFVQLPDHTDPAKLNNELKTFVSTHIGGILRRHNIQFSLELQPLKNAHLHPAGDKGPVDNTPLIWLYVAIAVFLILIACMNFMNLTTARAHERAKEVGLRKVLGAERKSLILQFLTESLVISVISFLLAVLLVIGTMPLFNAITGKTLSVFGAADVVLYAGLLLLVLVVGLVAGSYPALYLSGLIPVRVLKGNFIASGTRVLVRRGLVVAQFAVAVALIIATVVVFSQLRYWQNKNLGFDKEHLVNVYLSGVDGDAKAALLKSSFLALSGVQQASMHNLQMGSGVMSNNPVVKEGADDKEGFVAGIVQSDFDLLKTTGIKLVAGRDFNPALATDSSDAFIINQAAARQLGFKDDAVGKRIEWRPGYMRRHGTVIGVVEDFNLRSLQVPVDPLIYMVKQDGAGIITLRLGAGDQKVVLKKVEAAWNSIIPDVPFNYTFVENDIQAQYVAERMLGKLFGVFSGLAIFIACMGLLGLSMLISRQRTKEVGIRKVLGASVANISLLLSKDFLKLVLIGICIASPLAWYGMEQWLKHFAFRIHMEWWVFAVTAALVVMIAFCTVSLQTVRSALMNPVKSLRSE</sequence>
<evidence type="ECO:0000256" key="6">
    <source>
        <dbReference type="SAM" id="Phobius"/>
    </source>
</evidence>
<feature type="transmembrane region" description="Helical" evidence="6">
    <location>
        <begin position="290"/>
        <end position="309"/>
    </location>
</feature>
<keyword evidence="10" id="KW-1185">Reference proteome</keyword>
<dbReference type="PANTHER" id="PTHR30572">
    <property type="entry name" value="MEMBRANE COMPONENT OF TRANSPORTER-RELATED"/>
    <property type="match status" value="1"/>
</dbReference>
<dbReference type="Pfam" id="PF12704">
    <property type="entry name" value="MacB_PCD"/>
    <property type="match status" value="2"/>
</dbReference>
<feature type="transmembrane region" description="Helical" evidence="6">
    <location>
        <begin position="428"/>
        <end position="452"/>
    </location>
</feature>
<dbReference type="RefSeq" id="WP_211973537.1">
    <property type="nucleotide sequence ID" value="NZ_CBFHAM010000009.1"/>
</dbReference>
<feature type="domain" description="ABC3 transporter permease C-terminal" evidence="7">
    <location>
        <begin position="295"/>
        <end position="408"/>
    </location>
</feature>
<accession>A0ABS5IZL8</accession>
<feature type="transmembrane region" description="Helical" evidence="6">
    <location>
        <begin position="767"/>
        <end position="787"/>
    </location>
</feature>
<evidence type="ECO:0000313" key="9">
    <source>
        <dbReference type="EMBL" id="MBS0028426.1"/>
    </source>
</evidence>
<protein>
    <submittedName>
        <fullName evidence="9">ABC transporter permease</fullName>
    </submittedName>
</protein>
<feature type="transmembrane region" description="Helical" evidence="6">
    <location>
        <begin position="21"/>
        <end position="41"/>
    </location>
</feature>
<dbReference type="Proteomes" id="UP000676386">
    <property type="component" value="Unassembled WGS sequence"/>
</dbReference>
<dbReference type="InterPro" id="IPR025857">
    <property type="entry name" value="MacB_PCD"/>
</dbReference>
<evidence type="ECO:0000259" key="7">
    <source>
        <dbReference type="Pfam" id="PF02687"/>
    </source>
</evidence>
<evidence type="ECO:0000259" key="8">
    <source>
        <dbReference type="Pfam" id="PF12704"/>
    </source>
</evidence>
<feature type="transmembrane region" description="Helical" evidence="6">
    <location>
        <begin position="382"/>
        <end position="407"/>
    </location>
</feature>
<evidence type="ECO:0000313" key="10">
    <source>
        <dbReference type="Proteomes" id="UP000676386"/>
    </source>
</evidence>
<reference evidence="9 10" key="1">
    <citation type="submission" date="2021-04" db="EMBL/GenBank/DDBJ databases">
        <title>Chitinophaga sp. nov., isolated from the rhizosphere soil.</title>
        <authorList>
            <person name="He S."/>
        </authorList>
    </citation>
    <scope>NUCLEOTIDE SEQUENCE [LARGE SCALE GENOMIC DNA]</scope>
    <source>
        <strain evidence="9 10">2R12</strain>
    </source>
</reference>
<evidence type="ECO:0000256" key="5">
    <source>
        <dbReference type="ARBA" id="ARBA00023136"/>
    </source>
</evidence>
<evidence type="ECO:0000256" key="2">
    <source>
        <dbReference type="ARBA" id="ARBA00022475"/>
    </source>
</evidence>
<dbReference type="PROSITE" id="PS51257">
    <property type="entry name" value="PROKAR_LIPOPROTEIN"/>
    <property type="match status" value="1"/>
</dbReference>
<feature type="transmembrane region" description="Helical" evidence="6">
    <location>
        <begin position="336"/>
        <end position="362"/>
    </location>
</feature>
<keyword evidence="5 6" id="KW-0472">Membrane</keyword>
<proteinExistence type="predicted"/>
<feature type="domain" description="MacB-like periplasmic core" evidence="8">
    <location>
        <begin position="440"/>
        <end position="621"/>
    </location>
</feature>
<dbReference type="Pfam" id="PF02687">
    <property type="entry name" value="FtsX"/>
    <property type="match status" value="2"/>
</dbReference>
<name>A0ABS5IZL8_9BACT</name>
<gene>
    <name evidence="9" type="ORF">KE626_13990</name>
</gene>
<evidence type="ECO:0000256" key="1">
    <source>
        <dbReference type="ARBA" id="ARBA00004651"/>
    </source>
</evidence>
<evidence type="ECO:0000256" key="3">
    <source>
        <dbReference type="ARBA" id="ARBA00022692"/>
    </source>
</evidence>
<keyword evidence="2" id="KW-1003">Cell membrane</keyword>
<keyword evidence="3 6" id="KW-0812">Transmembrane</keyword>
<feature type="transmembrane region" description="Helical" evidence="6">
    <location>
        <begin position="733"/>
        <end position="752"/>
    </location>
</feature>
<dbReference type="InterPro" id="IPR050250">
    <property type="entry name" value="Macrolide_Exporter_MacB"/>
</dbReference>
<dbReference type="PANTHER" id="PTHR30572:SF18">
    <property type="entry name" value="ABC-TYPE MACROLIDE FAMILY EXPORT SYSTEM PERMEASE COMPONENT 2"/>
    <property type="match status" value="1"/>
</dbReference>
<dbReference type="InterPro" id="IPR003838">
    <property type="entry name" value="ABC3_permease_C"/>
</dbReference>